<dbReference type="EMBL" id="JBHSFO010000001">
    <property type="protein sequence ID" value="MFC4602155.1"/>
    <property type="molecule type" value="Genomic_DNA"/>
</dbReference>
<feature type="region of interest" description="Disordered" evidence="1">
    <location>
        <begin position="1"/>
        <end position="34"/>
    </location>
</feature>
<feature type="domain" description="SAV-6107-like HEPN" evidence="2">
    <location>
        <begin position="50"/>
        <end position="145"/>
    </location>
</feature>
<sequence>MDGRHANGRQVCGGELRDRGGAGRGGLRPPPISPLARGLLDRADALLAEAAAAPDPGERFRSAYLAALRGAGAALGGPGHRVRPGSRSAWVQLARAESGLADWAEFFAGYSQTRAAIEAGISGTLTWADADRFHREVSRFLTAVEDLLGGGSRVDEAADPAARRSA</sequence>
<evidence type="ECO:0000259" key="2">
    <source>
        <dbReference type="Pfam" id="PF18726"/>
    </source>
</evidence>
<dbReference type="Pfam" id="PF18726">
    <property type="entry name" value="HEPN_SAV_6107"/>
    <property type="match status" value="1"/>
</dbReference>
<gene>
    <name evidence="3" type="ORF">ACFO6S_00440</name>
</gene>
<comment type="caution">
    <text evidence="3">The sequence shown here is derived from an EMBL/GenBank/DDBJ whole genome shotgun (WGS) entry which is preliminary data.</text>
</comment>
<dbReference type="RefSeq" id="WP_378413095.1">
    <property type="nucleotide sequence ID" value="NZ_JBHSFO010000001.1"/>
</dbReference>
<accession>A0ABV9FMA7</accession>
<keyword evidence="4" id="KW-1185">Reference proteome</keyword>
<evidence type="ECO:0000313" key="4">
    <source>
        <dbReference type="Proteomes" id="UP001595914"/>
    </source>
</evidence>
<dbReference type="Proteomes" id="UP001595914">
    <property type="component" value="Unassembled WGS sequence"/>
</dbReference>
<evidence type="ECO:0000256" key="1">
    <source>
        <dbReference type="SAM" id="MobiDB-lite"/>
    </source>
</evidence>
<dbReference type="InterPro" id="IPR040891">
    <property type="entry name" value="HEPN_SAV_6107"/>
</dbReference>
<proteinExistence type="predicted"/>
<organism evidence="3 4">
    <name type="scientific">Rhodococcus kronopolitis</name>
    <dbReference type="NCBI Taxonomy" id="1460226"/>
    <lineage>
        <taxon>Bacteria</taxon>
        <taxon>Bacillati</taxon>
        <taxon>Actinomycetota</taxon>
        <taxon>Actinomycetes</taxon>
        <taxon>Mycobacteriales</taxon>
        <taxon>Nocardiaceae</taxon>
        <taxon>Rhodococcus</taxon>
    </lineage>
</organism>
<protein>
    <submittedName>
        <fullName evidence="3">SAV_6107 family HEPN domain-containing protein</fullName>
    </submittedName>
</protein>
<evidence type="ECO:0000313" key="3">
    <source>
        <dbReference type="EMBL" id="MFC4602155.1"/>
    </source>
</evidence>
<name>A0ABV9FMA7_9NOCA</name>
<reference evidence="4" key="1">
    <citation type="journal article" date="2019" name="Int. J. Syst. Evol. Microbiol.">
        <title>The Global Catalogue of Microorganisms (GCM) 10K type strain sequencing project: providing services to taxonomists for standard genome sequencing and annotation.</title>
        <authorList>
            <consortium name="The Broad Institute Genomics Platform"/>
            <consortium name="The Broad Institute Genome Sequencing Center for Infectious Disease"/>
            <person name="Wu L."/>
            <person name="Ma J."/>
        </authorList>
    </citation>
    <scope>NUCLEOTIDE SEQUENCE [LARGE SCALE GENOMIC DNA]</scope>
    <source>
        <strain evidence="4">CCUG 54520</strain>
    </source>
</reference>